<keyword evidence="2" id="KW-1185">Reference proteome</keyword>
<dbReference type="AlphaFoldDB" id="A0A8K0D8K0"/>
<evidence type="ECO:0000313" key="1">
    <source>
        <dbReference type="EMBL" id="KAF2898297.1"/>
    </source>
</evidence>
<organism evidence="1 2">
    <name type="scientific">Ignelater luminosus</name>
    <name type="common">Cucubano</name>
    <name type="synonym">Pyrophorus luminosus</name>
    <dbReference type="NCBI Taxonomy" id="2038154"/>
    <lineage>
        <taxon>Eukaryota</taxon>
        <taxon>Metazoa</taxon>
        <taxon>Ecdysozoa</taxon>
        <taxon>Arthropoda</taxon>
        <taxon>Hexapoda</taxon>
        <taxon>Insecta</taxon>
        <taxon>Pterygota</taxon>
        <taxon>Neoptera</taxon>
        <taxon>Endopterygota</taxon>
        <taxon>Coleoptera</taxon>
        <taxon>Polyphaga</taxon>
        <taxon>Elateriformia</taxon>
        <taxon>Elateroidea</taxon>
        <taxon>Elateridae</taxon>
        <taxon>Agrypninae</taxon>
        <taxon>Pyrophorini</taxon>
        <taxon>Ignelater</taxon>
    </lineage>
</organism>
<dbReference type="Proteomes" id="UP000801492">
    <property type="component" value="Unassembled WGS sequence"/>
</dbReference>
<dbReference type="PANTHER" id="PTHR47055:SF3">
    <property type="entry name" value="PHORBOL-ESTER_DAG-TYPE DOMAIN-CONTAINING PROTEIN"/>
    <property type="match status" value="1"/>
</dbReference>
<dbReference type="InterPro" id="IPR052638">
    <property type="entry name" value="PiggyBac_TE-derived"/>
</dbReference>
<reference evidence="1" key="1">
    <citation type="submission" date="2019-08" db="EMBL/GenBank/DDBJ databases">
        <title>The genome of the North American firefly Photinus pyralis.</title>
        <authorList>
            <consortium name="Photinus pyralis genome working group"/>
            <person name="Fallon T.R."/>
            <person name="Sander Lower S.E."/>
            <person name="Weng J.-K."/>
        </authorList>
    </citation>
    <scope>NUCLEOTIDE SEQUENCE</scope>
    <source>
        <strain evidence="1">TRF0915ILg1</strain>
        <tissue evidence="1">Whole body</tissue>
    </source>
</reference>
<dbReference type="PANTHER" id="PTHR47055">
    <property type="entry name" value="DDE_TNP_1_7 DOMAIN-CONTAINING PROTEIN"/>
    <property type="match status" value="1"/>
</dbReference>
<dbReference type="GO" id="GO:0043565">
    <property type="term" value="F:sequence-specific DNA binding"/>
    <property type="evidence" value="ECO:0007669"/>
    <property type="project" value="TreeGrafter"/>
</dbReference>
<proteinExistence type="predicted"/>
<accession>A0A8K0D8K0</accession>
<dbReference type="EMBL" id="VTPC01003590">
    <property type="protein sequence ID" value="KAF2898297.1"/>
    <property type="molecule type" value="Genomic_DNA"/>
</dbReference>
<gene>
    <name evidence="1" type="ORF">ILUMI_07868</name>
</gene>
<name>A0A8K0D8K0_IGNLU</name>
<evidence type="ECO:0000313" key="2">
    <source>
        <dbReference type="Proteomes" id="UP000801492"/>
    </source>
</evidence>
<protein>
    <submittedName>
        <fullName evidence="1">Uncharacterized protein</fullName>
    </submittedName>
</protein>
<sequence length="174" mass="20488">MTSLKDFPPTFKRSRADASREILNRYFNNLQTTLDGVIKKLPREDFEERHVQDILIKVLRMRFLDLTFRTEDDEFIVGPEDIIATGNAKYVFEKAIDVKEVYALSGDKFEYIMPNLRCCDNDALDNNDSFSKVRSLFDIINKKQCILNRPIRFEYKMWVGCTSNGYTCWVEPFQ</sequence>
<comment type="caution">
    <text evidence="1">The sequence shown here is derived from an EMBL/GenBank/DDBJ whole genome shotgun (WGS) entry which is preliminary data.</text>
</comment>